<dbReference type="EMBL" id="JAPDOB010000002">
    <property type="protein sequence ID" value="MCW3797828.1"/>
    <property type="molecule type" value="Genomic_DNA"/>
</dbReference>
<reference evidence="10 11" key="1">
    <citation type="submission" date="2022-10" db="EMBL/GenBank/DDBJ databases">
        <title>Sphingomonas sp.</title>
        <authorList>
            <person name="Jin C."/>
        </authorList>
    </citation>
    <scope>NUCLEOTIDE SEQUENCE [LARGE SCALE GENOMIC DNA]</scope>
    <source>
        <strain evidence="10 11">BN140010</strain>
    </source>
</reference>
<evidence type="ECO:0000256" key="5">
    <source>
        <dbReference type="ARBA" id="ARBA00022825"/>
    </source>
</evidence>
<evidence type="ECO:0000256" key="3">
    <source>
        <dbReference type="ARBA" id="ARBA00022729"/>
    </source>
</evidence>
<dbReference type="Gene3D" id="3.40.50.200">
    <property type="entry name" value="Peptidase S8/S53 domain"/>
    <property type="match status" value="1"/>
</dbReference>
<evidence type="ECO:0000256" key="7">
    <source>
        <dbReference type="SAM" id="MobiDB-lite"/>
    </source>
</evidence>
<dbReference type="Proteomes" id="UP001526246">
    <property type="component" value="Unassembled WGS sequence"/>
</dbReference>
<dbReference type="PANTHER" id="PTHR43806">
    <property type="entry name" value="PEPTIDASE S8"/>
    <property type="match status" value="1"/>
</dbReference>
<dbReference type="RefSeq" id="WP_264882375.1">
    <property type="nucleotide sequence ID" value="NZ_JAPDOB010000002.1"/>
</dbReference>
<feature type="chain" id="PRO_5046075071" evidence="8">
    <location>
        <begin position="22"/>
        <end position="783"/>
    </location>
</feature>
<organism evidence="10 11">
    <name type="scientific">Sphingomonas arvum</name>
    <dbReference type="NCBI Taxonomy" id="2992113"/>
    <lineage>
        <taxon>Bacteria</taxon>
        <taxon>Pseudomonadati</taxon>
        <taxon>Pseudomonadota</taxon>
        <taxon>Alphaproteobacteria</taxon>
        <taxon>Sphingomonadales</taxon>
        <taxon>Sphingomonadaceae</taxon>
        <taxon>Sphingomonas</taxon>
    </lineage>
</organism>
<feature type="region of interest" description="Disordered" evidence="7">
    <location>
        <begin position="22"/>
        <end position="74"/>
    </location>
</feature>
<gene>
    <name evidence="10" type="ORF">OMW55_08430</name>
</gene>
<proteinExistence type="inferred from homology"/>
<keyword evidence="4 6" id="KW-0378">Hydrolase</keyword>
<evidence type="ECO:0000256" key="6">
    <source>
        <dbReference type="PROSITE-ProRule" id="PRU01240"/>
    </source>
</evidence>
<comment type="caution">
    <text evidence="10">The sequence shown here is derived from an EMBL/GenBank/DDBJ whole genome shotgun (WGS) entry which is preliminary data.</text>
</comment>
<feature type="signal peptide" evidence="8">
    <location>
        <begin position="1"/>
        <end position="21"/>
    </location>
</feature>
<dbReference type="CDD" id="cd04848">
    <property type="entry name" value="Peptidases_S8_Autotransporter_serine_protease_like"/>
    <property type="match status" value="1"/>
</dbReference>
<dbReference type="PANTHER" id="PTHR43806:SF11">
    <property type="entry name" value="CEREVISIN-RELATED"/>
    <property type="match status" value="1"/>
</dbReference>
<dbReference type="PROSITE" id="PS00138">
    <property type="entry name" value="SUBTILASE_SER"/>
    <property type="match status" value="1"/>
</dbReference>
<comment type="similarity">
    <text evidence="1 6">Belongs to the peptidase S8 family.</text>
</comment>
<feature type="active site" description="Charge relay system" evidence="6">
    <location>
        <position position="143"/>
    </location>
</feature>
<sequence length="783" mass="79138">MREKLLAGTGCMLVLSLSACGGGGGGGGPAPAPAPVAAEVPPPAPTPTPTPTPTPSSTTVPMTGTPTPRPTGGYDTIEYRNSNAAVVSGALPAYDGGWTGRGVKLGVIDSGINPSLSEFTGRIDSASRDVTGANRPLADEDGHGTAVAATAAAAKDGVYIHGVAPDATVVMMRADTAGTCTADPDKECSFGDPAIATGVRVATDAGAKVINLSLGGDPPGAALLGAFSYAVGKGVVLVISAGNDGAKPEGANADPFAAVPAAQFAGSVIVAGSVGTFNGDLRTTTSTDTISPFSNRAGTSANYTLMALGAGVKTINQDGARYYYSGTSFSAPTISGAVALLAQAYPNLTGQQIVKILFASADDLGAAGIDNVYGRGRLNVARAFQPIGTATLAGTDVAVAASSTAPSAVGDAGGKALGAIILDGFSRPFAVDLAAGLRQAPQQPLLARSLTGNVSQAGASTGPVSVAMTVTRRTDLRQGFALAQTGIGPNDLRQARLVAGTMVASIDNRTAVALGFREGAKAMQRRLSGVASSAFLTARDVTAEPGFDANRGSAMAVRHQLGAVGITLAGEAGQVARSLRPSLARPDASYRSTSLTVDRRYGGTALSAGLTRLDEDRTVLGGEFTAALGGVQGARTTFLDLEARRDFGRGWSGGLSARQGWTSFGSGAFRTRAYGLDLAKTGLLTDGDLLGFRLSQPLKVVGGGLDLLLPTAWSFDTMSPTLQQTRYGLTPSGREVDAELGYSRRLQGGKAWLGTNLFARRQPGHIADAPADIGGAVRYSLGF</sequence>
<evidence type="ECO:0000256" key="8">
    <source>
        <dbReference type="SAM" id="SignalP"/>
    </source>
</evidence>
<dbReference type="InterPro" id="IPR050131">
    <property type="entry name" value="Peptidase_S8_subtilisin-like"/>
</dbReference>
<keyword evidence="11" id="KW-1185">Reference proteome</keyword>
<dbReference type="PROSITE" id="PS51892">
    <property type="entry name" value="SUBTILASE"/>
    <property type="match status" value="1"/>
</dbReference>
<evidence type="ECO:0000259" key="9">
    <source>
        <dbReference type="Pfam" id="PF00082"/>
    </source>
</evidence>
<feature type="domain" description="Peptidase S8/S53" evidence="9">
    <location>
        <begin position="100"/>
        <end position="376"/>
    </location>
</feature>
<protein>
    <submittedName>
        <fullName evidence="10">S8 family serine peptidase</fullName>
    </submittedName>
</protein>
<accession>A0ABT3JFH4</accession>
<dbReference type="SUPFAM" id="SSF52743">
    <property type="entry name" value="Subtilisin-like"/>
    <property type="match status" value="1"/>
</dbReference>
<dbReference type="InterPro" id="IPR034061">
    <property type="entry name" value="Peptidases_S8_Autotransporter"/>
</dbReference>
<dbReference type="InterPro" id="IPR036852">
    <property type="entry name" value="Peptidase_S8/S53_dom_sf"/>
</dbReference>
<evidence type="ECO:0000256" key="2">
    <source>
        <dbReference type="ARBA" id="ARBA00022670"/>
    </source>
</evidence>
<dbReference type="Pfam" id="PF00082">
    <property type="entry name" value="Peptidase_S8"/>
    <property type="match status" value="1"/>
</dbReference>
<keyword evidence="5 6" id="KW-0720">Serine protease</keyword>
<name>A0ABT3JFH4_9SPHN</name>
<keyword evidence="2 6" id="KW-0645">Protease</keyword>
<dbReference type="InterPro" id="IPR000209">
    <property type="entry name" value="Peptidase_S8/S53_dom"/>
</dbReference>
<dbReference type="PRINTS" id="PR00723">
    <property type="entry name" value="SUBTILISIN"/>
</dbReference>
<evidence type="ECO:0000313" key="10">
    <source>
        <dbReference type="EMBL" id="MCW3797828.1"/>
    </source>
</evidence>
<feature type="compositionally biased region" description="Low complexity" evidence="7">
    <location>
        <begin position="55"/>
        <end position="73"/>
    </location>
</feature>
<evidence type="ECO:0000313" key="11">
    <source>
        <dbReference type="Proteomes" id="UP001526246"/>
    </source>
</evidence>
<feature type="active site" description="Charge relay system" evidence="6">
    <location>
        <position position="328"/>
    </location>
</feature>
<dbReference type="InterPro" id="IPR023828">
    <property type="entry name" value="Peptidase_S8_Ser-AS"/>
</dbReference>
<feature type="compositionally biased region" description="Pro residues" evidence="7">
    <location>
        <begin position="30"/>
        <end position="54"/>
    </location>
</feature>
<dbReference type="PROSITE" id="PS51257">
    <property type="entry name" value="PROKAR_LIPOPROTEIN"/>
    <property type="match status" value="1"/>
</dbReference>
<keyword evidence="3 8" id="KW-0732">Signal</keyword>
<evidence type="ECO:0000256" key="4">
    <source>
        <dbReference type="ARBA" id="ARBA00022801"/>
    </source>
</evidence>
<evidence type="ECO:0000256" key="1">
    <source>
        <dbReference type="ARBA" id="ARBA00011073"/>
    </source>
</evidence>
<feature type="active site" description="Charge relay system" evidence="6">
    <location>
        <position position="109"/>
    </location>
</feature>
<dbReference type="InterPro" id="IPR015500">
    <property type="entry name" value="Peptidase_S8_subtilisin-rel"/>
</dbReference>